<dbReference type="AlphaFoldDB" id="A0A0P8E0V9"/>
<protein>
    <submittedName>
        <fullName evidence="1">Archaeal ATPase</fullName>
    </submittedName>
</protein>
<dbReference type="Proteomes" id="UP000050360">
    <property type="component" value="Unassembled WGS sequence"/>
</dbReference>
<evidence type="ECO:0000313" key="2">
    <source>
        <dbReference type="Proteomes" id="UP000050360"/>
    </source>
</evidence>
<accession>A0A0P8E0V9</accession>
<dbReference type="InterPro" id="IPR027417">
    <property type="entry name" value="P-loop_NTPase"/>
</dbReference>
<dbReference type="EMBL" id="LKCM01000125">
    <property type="protein sequence ID" value="KPQ43821.1"/>
    <property type="molecule type" value="Genomic_DNA"/>
</dbReference>
<sequence length="990" mass="117007">MMNLIKKIKNENEYAIQWLKTKIEILQHQLKEVEKLEFNELSNLELEEIELLLTPEGRLAEGRIKNIKEKIFQESINEVGAPNLFRKKVREELFLVIGNYFVSEIKDNSRVRSIFNAHLLAKLDINLNGLQITVERILESLDKITTRDMELGRPLLTIEEYLKMPDIKPLLKYEKFIDRHKEINVIKKFMDGEEKIMVIIGDGGVGKTRLIIEFAKQMKEDSDWNIYFINPELSIDRLPSNEKILLILDESTRYNDRSKLIVSVIGSISGDIKLILIDRPIFQISIVNFLSEKNISTKFYEIGKGNISGFLKEHCNWIDDNVAKNISDKCRNSFDFAIVYAEYYKEKSLIGDLEKILSWKVAKYIKDIKDRSSQDIADIKSTIQLFSLITPVSWEDVEHISKLRLINKECLEKVLHLTNENESNILNFSYGKNKYEIKPDILADYLRLEFMENKNFVRIMRCLIPYMAYRIFYNISVLKKFEYLFSWDEISENDNLKLKDFLRSYYDIDWAKIEKIEKFNLDDSIDIFIGKNRLSLKLTEKKTNMEFIINELKISKFNVKKVNGKLNIYKLYTQQIEIFDQILNELNTIKEYNIEYFRTLNLVGKVSESALYPGKYLDMIYQLAKNHPDVNINYDTVMRNQVAFFWSELIIMYGHLFQIDKMEICLNKIRELHKRYPDDDEVRKYIIANKAYIKYWTRIKNLLREQRFLFDRIFEGIKKRHLFIWDEIPGKDSIKLIDFLRDNYNIECLKIDKIEKINDGKIIEVSDGRTFILLNLNNEKTKVNLTINKIIIDEFISQTINDKLIISQKYFKLPVIKFYADDSEMVQNKHSLLQLKIANIGGIEMKDVNIEIYSEIDRKSPKKVTSYDYPQLKEINPVKYKELIFDFYPTIAGKAFLTILSSFKSKDGKSFQNKDEFYVNIHPEDSKNCNIQVANFDLYREQAIAQFNINKGKITSDERKLLDVFRNNFGLTKDQQKKIDDEIFAEYSDS</sequence>
<proteinExistence type="predicted"/>
<gene>
    <name evidence="1" type="ORF">MPEBLZ_01602</name>
</gene>
<comment type="caution">
    <text evidence="1">The sequence shown here is derived from an EMBL/GenBank/DDBJ whole genome shotgun (WGS) entry which is preliminary data.</text>
</comment>
<evidence type="ECO:0000313" key="1">
    <source>
        <dbReference type="EMBL" id="KPQ43821.1"/>
    </source>
</evidence>
<dbReference type="SUPFAM" id="SSF52540">
    <property type="entry name" value="P-loop containing nucleoside triphosphate hydrolases"/>
    <property type="match status" value="1"/>
</dbReference>
<organism evidence="1 2">
    <name type="scientific">Candidatus Methanoperedens nitratireducens</name>
    <dbReference type="NCBI Taxonomy" id="1392998"/>
    <lineage>
        <taxon>Archaea</taxon>
        <taxon>Methanobacteriati</taxon>
        <taxon>Methanobacteriota</taxon>
        <taxon>Stenosarchaea group</taxon>
        <taxon>Methanomicrobia</taxon>
        <taxon>Methanosarcinales</taxon>
        <taxon>ANME-2 cluster</taxon>
        <taxon>Candidatus Methanoperedentaceae</taxon>
        <taxon>Candidatus Methanoperedens</taxon>
    </lineage>
</organism>
<name>A0A0P8E0V9_9EURY</name>
<reference evidence="1 2" key="1">
    <citation type="submission" date="2015-09" db="EMBL/GenBank/DDBJ databases">
        <title>A metagenomics-based metabolic model of nitrate-dependent anaerobic oxidation of methane by Methanoperedens-like archaea.</title>
        <authorList>
            <person name="Arshad A."/>
            <person name="Speth D.R."/>
            <person name="De Graaf R.M."/>
            <person name="Op Den Camp H.J."/>
            <person name="Jetten M.S."/>
            <person name="Welte C.U."/>
        </authorList>
    </citation>
    <scope>NUCLEOTIDE SEQUENCE [LARGE SCALE GENOMIC DNA]</scope>
</reference>
<dbReference type="Gene3D" id="3.40.50.300">
    <property type="entry name" value="P-loop containing nucleotide triphosphate hydrolases"/>
    <property type="match status" value="1"/>
</dbReference>